<keyword evidence="10" id="KW-1185">Reference proteome</keyword>
<comment type="caution">
    <text evidence="9">The sequence shown here is derived from an EMBL/GenBank/DDBJ whole genome shotgun (WGS) entry which is preliminary data.</text>
</comment>
<evidence type="ECO:0000313" key="9">
    <source>
        <dbReference type="EMBL" id="KAL2045686.1"/>
    </source>
</evidence>
<organism evidence="9 10">
    <name type="scientific">Stereocaulon virgatum</name>
    <dbReference type="NCBI Taxonomy" id="373712"/>
    <lineage>
        <taxon>Eukaryota</taxon>
        <taxon>Fungi</taxon>
        <taxon>Dikarya</taxon>
        <taxon>Ascomycota</taxon>
        <taxon>Pezizomycotina</taxon>
        <taxon>Lecanoromycetes</taxon>
        <taxon>OSLEUM clade</taxon>
        <taxon>Lecanoromycetidae</taxon>
        <taxon>Lecanorales</taxon>
        <taxon>Lecanorineae</taxon>
        <taxon>Stereocaulaceae</taxon>
        <taxon>Stereocaulon</taxon>
    </lineage>
</organism>
<name>A0ABR4AJK2_9LECA</name>
<keyword evidence="5 8" id="KW-1133">Transmembrane helix</keyword>
<feature type="transmembrane region" description="Helical" evidence="8">
    <location>
        <begin position="318"/>
        <end position="340"/>
    </location>
</feature>
<keyword evidence="3" id="KW-1003">Cell membrane</keyword>
<evidence type="ECO:0000256" key="4">
    <source>
        <dbReference type="ARBA" id="ARBA00022692"/>
    </source>
</evidence>
<feature type="transmembrane region" description="Helical" evidence="8">
    <location>
        <begin position="419"/>
        <end position="441"/>
    </location>
</feature>
<evidence type="ECO:0000256" key="1">
    <source>
        <dbReference type="ARBA" id="ARBA00004651"/>
    </source>
</evidence>
<dbReference type="PANTHER" id="PTHR33567">
    <property type="entry name" value="CHROMATE ION TRANSPORTER (EUROFUNG)"/>
    <property type="match status" value="1"/>
</dbReference>
<feature type="region of interest" description="Disordered" evidence="7">
    <location>
        <begin position="219"/>
        <end position="238"/>
    </location>
</feature>
<dbReference type="PANTHER" id="PTHR33567:SF3">
    <property type="entry name" value="CHROMATE ION TRANSPORTER (EUROFUNG)"/>
    <property type="match status" value="1"/>
</dbReference>
<dbReference type="EMBL" id="JBEFKJ010000006">
    <property type="protein sequence ID" value="KAL2045686.1"/>
    <property type="molecule type" value="Genomic_DNA"/>
</dbReference>
<feature type="transmembrane region" description="Helical" evidence="8">
    <location>
        <begin position="167"/>
        <end position="185"/>
    </location>
</feature>
<evidence type="ECO:0000256" key="5">
    <source>
        <dbReference type="ARBA" id="ARBA00022989"/>
    </source>
</evidence>
<feature type="transmembrane region" description="Helical" evidence="8">
    <location>
        <begin position="287"/>
        <end position="306"/>
    </location>
</feature>
<gene>
    <name evidence="9" type="ORF">N7G274_002116</name>
</gene>
<feature type="transmembrane region" description="Helical" evidence="8">
    <location>
        <begin position="131"/>
        <end position="155"/>
    </location>
</feature>
<keyword evidence="6 8" id="KW-0472">Membrane</keyword>
<evidence type="ECO:0000256" key="2">
    <source>
        <dbReference type="ARBA" id="ARBA00005262"/>
    </source>
</evidence>
<sequence>MAHIFMFLVGKTTSYTENYISKRADSMRDMLRQNWFLGLTCFGGPAVHFQIFRQRFVDKYGWLSDDAYKEMFALCQALPGPGSTKMIYAINVIHGGYVAGILSFFIWSLPGAIAAYALAVGVNRISDNLPSVVYALLSGLNAATVGIIALAAVQLSQKAATDRITRILVFLGGSAGLLYNTLWYFPVLMVLGAVTTVVWDYRWCHSAIDAARARMKRSRSRLNTSTEEGQPEEPTMLQDVIRPEGLSDAVSSSVQTRAAASRRHPSSEETEEQVVATPETNVLSWKFGVTVISCFLLTFTAIMIVRGTVQDQPFGFRVFANLYLAGTIIFGGGPVVIPLLREYVVAEGWVSPRNFLLGLAICQAYPGPNFNFAVYLGALAVAGHLNAAAGAIIGYIAIFGPGIILHTGTMSLWKILRNIRWFVSALRGINATAVGLIYTAVYRLWEQGLLSETFASGSSLGLDPWWLVVTATSFVGGHWFNVPAPATIVLGGIMGMVWYGVTKT</sequence>
<proteinExistence type="inferred from homology"/>
<dbReference type="InterPro" id="IPR014047">
    <property type="entry name" value="Chr_Tranpt_l_chain"/>
</dbReference>
<evidence type="ECO:0000313" key="10">
    <source>
        <dbReference type="Proteomes" id="UP001590950"/>
    </source>
</evidence>
<feature type="transmembrane region" description="Helical" evidence="8">
    <location>
        <begin position="482"/>
        <end position="501"/>
    </location>
</feature>
<dbReference type="Proteomes" id="UP001590950">
    <property type="component" value="Unassembled WGS sequence"/>
</dbReference>
<comment type="subcellular location">
    <subcellularLocation>
        <location evidence="1">Cell membrane</location>
        <topology evidence="1">Multi-pass membrane protein</topology>
    </subcellularLocation>
</comment>
<evidence type="ECO:0000256" key="7">
    <source>
        <dbReference type="SAM" id="MobiDB-lite"/>
    </source>
</evidence>
<dbReference type="PIRSF" id="PIRSF004810">
    <property type="entry name" value="ChrA"/>
    <property type="match status" value="1"/>
</dbReference>
<dbReference type="Pfam" id="PF02417">
    <property type="entry name" value="Chromate_transp"/>
    <property type="match status" value="2"/>
</dbReference>
<evidence type="ECO:0000256" key="3">
    <source>
        <dbReference type="ARBA" id="ARBA00022475"/>
    </source>
</evidence>
<protein>
    <recommendedName>
        <fullName evidence="11">Chromate ion transporter</fullName>
    </recommendedName>
</protein>
<keyword evidence="4 8" id="KW-0812">Transmembrane</keyword>
<dbReference type="InterPro" id="IPR003370">
    <property type="entry name" value="Chromate_transpt"/>
</dbReference>
<accession>A0ABR4AJK2</accession>
<feature type="transmembrane region" description="Helical" evidence="8">
    <location>
        <begin position="35"/>
        <end position="52"/>
    </location>
</feature>
<evidence type="ECO:0000256" key="8">
    <source>
        <dbReference type="SAM" id="Phobius"/>
    </source>
</evidence>
<reference evidence="9 10" key="1">
    <citation type="submission" date="2024-09" db="EMBL/GenBank/DDBJ databases">
        <title>Rethinking Asexuality: The Enigmatic Case of Functional Sexual Genes in Lepraria (Stereocaulaceae).</title>
        <authorList>
            <person name="Doellman M."/>
            <person name="Sun Y."/>
            <person name="Barcenas-Pena A."/>
            <person name="Lumbsch H.T."/>
            <person name="Grewe F."/>
        </authorList>
    </citation>
    <scope>NUCLEOTIDE SEQUENCE [LARGE SCALE GENOMIC DNA]</scope>
    <source>
        <strain evidence="9 10">Mercado 3170</strain>
    </source>
</reference>
<comment type="similarity">
    <text evidence="2">Belongs to the chromate ion transporter (CHR) (TC 2.A.51) family.</text>
</comment>
<evidence type="ECO:0008006" key="11">
    <source>
        <dbReference type="Google" id="ProtNLM"/>
    </source>
</evidence>
<evidence type="ECO:0000256" key="6">
    <source>
        <dbReference type="ARBA" id="ARBA00023136"/>
    </source>
</evidence>
<feature type="transmembrane region" description="Helical" evidence="8">
    <location>
        <begin position="373"/>
        <end position="398"/>
    </location>
</feature>
<feature type="transmembrane region" description="Helical" evidence="8">
    <location>
        <begin position="95"/>
        <end position="119"/>
    </location>
</feature>